<evidence type="ECO:0000313" key="2">
    <source>
        <dbReference type="EMBL" id="NYE11088.1"/>
    </source>
</evidence>
<reference evidence="2 3" key="1">
    <citation type="submission" date="2020-07" db="EMBL/GenBank/DDBJ databases">
        <title>Sequencing the genomes of 1000 actinobacteria strains.</title>
        <authorList>
            <person name="Klenk H.-P."/>
        </authorList>
    </citation>
    <scope>NUCLEOTIDE SEQUENCE [LARGE SCALE GENOMIC DNA]</scope>
    <source>
        <strain evidence="2 3">DSM 43461</strain>
    </source>
</reference>
<evidence type="ECO:0008006" key="4">
    <source>
        <dbReference type="Google" id="ProtNLM"/>
    </source>
</evidence>
<sequence length="136" mass="14814">MDFFKKYRWPALLVCLLAAGGGLLAALGGLPARNTTPAHPKDWGTCPNGTKISSWARGSSTPTDGVITKHLEQQGCWAAVKDPTGTVLYNQVIRSHRYVVVTGNGRTVTRLVDGRKPEDCEIGRPYRRCLFSTAVD</sequence>
<dbReference type="RefSeq" id="WP_179832511.1">
    <property type="nucleotide sequence ID" value="NZ_BMRD01000028.1"/>
</dbReference>
<keyword evidence="1" id="KW-0732">Signal</keyword>
<proteinExistence type="predicted"/>
<protein>
    <recommendedName>
        <fullName evidence="4">Secreted protein</fullName>
    </recommendedName>
</protein>
<comment type="caution">
    <text evidence="2">The sequence shown here is derived from an EMBL/GenBank/DDBJ whole genome shotgun (WGS) entry which is preliminary data.</text>
</comment>
<dbReference type="EMBL" id="JACCBT010000001">
    <property type="protein sequence ID" value="NYE11088.1"/>
    <property type="molecule type" value="Genomic_DNA"/>
</dbReference>
<organism evidence="2 3">
    <name type="scientific">Actinomadura citrea</name>
    <dbReference type="NCBI Taxonomy" id="46158"/>
    <lineage>
        <taxon>Bacteria</taxon>
        <taxon>Bacillati</taxon>
        <taxon>Actinomycetota</taxon>
        <taxon>Actinomycetes</taxon>
        <taxon>Streptosporangiales</taxon>
        <taxon>Thermomonosporaceae</taxon>
        <taxon>Actinomadura</taxon>
    </lineage>
</organism>
<feature type="signal peptide" evidence="1">
    <location>
        <begin position="1"/>
        <end position="25"/>
    </location>
</feature>
<keyword evidence="3" id="KW-1185">Reference proteome</keyword>
<feature type="chain" id="PRO_5039147336" description="Secreted protein" evidence="1">
    <location>
        <begin position="26"/>
        <end position="136"/>
    </location>
</feature>
<evidence type="ECO:0000313" key="3">
    <source>
        <dbReference type="Proteomes" id="UP000591272"/>
    </source>
</evidence>
<accession>A0A7Y9G707</accession>
<name>A0A7Y9G707_9ACTN</name>
<gene>
    <name evidence="2" type="ORF">BJ999_001384</name>
</gene>
<dbReference type="AlphaFoldDB" id="A0A7Y9G707"/>
<dbReference type="Proteomes" id="UP000591272">
    <property type="component" value="Unassembled WGS sequence"/>
</dbReference>
<evidence type="ECO:0000256" key="1">
    <source>
        <dbReference type="SAM" id="SignalP"/>
    </source>
</evidence>